<dbReference type="InterPro" id="IPR003593">
    <property type="entry name" value="AAA+_ATPase"/>
</dbReference>
<feature type="domain" description="HTH luxR-type" evidence="5">
    <location>
        <begin position="866"/>
        <end position="931"/>
    </location>
</feature>
<evidence type="ECO:0000256" key="4">
    <source>
        <dbReference type="SAM" id="MobiDB-lite"/>
    </source>
</evidence>
<sequence length="939" mass="106618">MGHENHNPHNTTPERAPRSSPHPLLATKFLPPVPTHEIIARPRLLALLNAGLHRRLMLISAAAGFGKTTLLASWVRTFPPGHPPAAWVSLDAGDNAPVQFWTYVLTALEQCRPGLSPLSVASLSEIPQPSWQAVLATLINNLARQSEPLVLVLDNYEEITEPAIHALLSYLIEHLPPTLCVVLATRTDPPFSLARLRAQAQIQELRTEQLRATSEEMTAFFWSVMDLRLAKQNIQSVDARLQGWWVGMRLAALTLKEKAHLDDLLRALQGNHRALFEYLVQEVLKRQSEQVQTFLLRTSILSRLCNSLCSAVLEQQDSQRFLEEIERANLFLSPLDDQRQWYAYHPLFAEALRAQLEQNFPTEVPGLHLRASQWYAAHQMRGEAIQHALQAHEWSWAALLMEQIPRQDIWSQLEYALLPSWMEQLPREVLRERPRLCLASAQSLFWIAPPEVTESWVRDARRAWTRAHLREEQTPMARDAHEPEAPLHLLGEIAALQATIAGFYHGDAGATRAFCQEALTHLEEQQWAARVQMAFAQARANVSQGHVERGVLQLQAEWSRIKAEDDRTLESIYWREAVWESTMAGKLHQAWNLSQQAIHALQTLKGPQPTQICWPYTYQARILHEWNRLEEAQRLAEQAIELGEQTELMAFLPLAYTLLLRITLSQGRLEEARKAYRQLEYAWRNSPSPYRAAIWSSVDQMRFWLAGGDLEQARRWAREVKLGDPLDSPLARERQNVAFARLLLAESQADQALNLLIPLVERATVTQRWNHVLEMWLLQIQAYHMLQRQREALSLLAQAVHLGASEGYIRHFVDGGAAIAGLLSQLREQEHQEEDHLYLGTLVRAFNQQPAAPPAHLESEPSSRLPQPLLDPLSAREQEVLRLLARGASNQDIAEALVVATSTVKHHISNILSKLEATNRTQAVARARALGLLSSDPLD</sequence>
<keyword evidence="2" id="KW-0238">DNA-binding</keyword>
<proteinExistence type="predicted"/>
<keyword evidence="1" id="KW-0805">Transcription regulation</keyword>
<dbReference type="SUPFAM" id="SSF46894">
    <property type="entry name" value="C-terminal effector domain of the bipartite response regulators"/>
    <property type="match status" value="1"/>
</dbReference>
<evidence type="ECO:0000313" key="6">
    <source>
        <dbReference type="EMBL" id="EFH83763.1"/>
    </source>
</evidence>
<dbReference type="PANTHER" id="PTHR44688:SF16">
    <property type="entry name" value="DNA-BINDING TRANSCRIPTIONAL ACTIVATOR DEVR_DOSR"/>
    <property type="match status" value="1"/>
</dbReference>
<dbReference type="SUPFAM" id="SSF52540">
    <property type="entry name" value="P-loop containing nucleoside triphosphate hydrolases"/>
    <property type="match status" value="1"/>
</dbReference>
<dbReference type="InterPro" id="IPR059106">
    <property type="entry name" value="WHD_MalT"/>
</dbReference>
<feature type="region of interest" description="Disordered" evidence="4">
    <location>
        <begin position="850"/>
        <end position="869"/>
    </location>
</feature>
<dbReference type="PROSITE" id="PS50043">
    <property type="entry name" value="HTH_LUXR_2"/>
    <property type="match status" value="1"/>
</dbReference>
<evidence type="ECO:0000256" key="3">
    <source>
        <dbReference type="ARBA" id="ARBA00023163"/>
    </source>
</evidence>
<evidence type="ECO:0000256" key="1">
    <source>
        <dbReference type="ARBA" id="ARBA00023015"/>
    </source>
</evidence>
<dbReference type="SMART" id="SM00382">
    <property type="entry name" value="AAA"/>
    <property type="match status" value="1"/>
</dbReference>
<dbReference type="Proteomes" id="UP000004508">
    <property type="component" value="Unassembled WGS sequence"/>
</dbReference>
<evidence type="ECO:0000259" key="5">
    <source>
        <dbReference type="PROSITE" id="PS50043"/>
    </source>
</evidence>
<dbReference type="OrthoDB" id="149204at2"/>
<dbReference type="InterPro" id="IPR016032">
    <property type="entry name" value="Sig_transdc_resp-reg_C-effctor"/>
</dbReference>
<organism evidence="6 7">
    <name type="scientific">Ktedonobacter racemifer DSM 44963</name>
    <dbReference type="NCBI Taxonomy" id="485913"/>
    <lineage>
        <taxon>Bacteria</taxon>
        <taxon>Bacillati</taxon>
        <taxon>Chloroflexota</taxon>
        <taxon>Ktedonobacteria</taxon>
        <taxon>Ktedonobacterales</taxon>
        <taxon>Ktedonobacteraceae</taxon>
        <taxon>Ktedonobacter</taxon>
    </lineage>
</organism>
<dbReference type="PRINTS" id="PR00038">
    <property type="entry name" value="HTHLUXR"/>
</dbReference>
<dbReference type="Gene3D" id="1.25.40.10">
    <property type="entry name" value="Tetratricopeptide repeat domain"/>
    <property type="match status" value="1"/>
</dbReference>
<dbReference type="InterPro" id="IPR036388">
    <property type="entry name" value="WH-like_DNA-bd_sf"/>
</dbReference>
<dbReference type="Pfam" id="PF17874">
    <property type="entry name" value="TPR_MalT"/>
    <property type="match status" value="1"/>
</dbReference>
<dbReference type="GO" id="GO:0003677">
    <property type="term" value="F:DNA binding"/>
    <property type="evidence" value="ECO:0007669"/>
    <property type="project" value="UniProtKB-KW"/>
</dbReference>
<dbReference type="Pfam" id="PF05729">
    <property type="entry name" value="NACHT"/>
    <property type="match status" value="1"/>
</dbReference>
<dbReference type="Gene3D" id="3.40.50.300">
    <property type="entry name" value="P-loop containing nucleotide triphosphate hydrolases"/>
    <property type="match status" value="1"/>
</dbReference>
<dbReference type="Gene3D" id="1.10.10.10">
    <property type="entry name" value="Winged helix-like DNA-binding domain superfamily/Winged helix DNA-binding domain"/>
    <property type="match status" value="1"/>
</dbReference>
<dbReference type="InterPro" id="IPR041617">
    <property type="entry name" value="TPR_MalT"/>
</dbReference>
<dbReference type="Pfam" id="PF25873">
    <property type="entry name" value="WHD_MalT"/>
    <property type="match status" value="1"/>
</dbReference>
<dbReference type="EMBL" id="ADVG01000003">
    <property type="protein sequence ID" value="EFH83763.1"/>
    <property type="molecule type" value="Genomic_DNA"/>
</dbReference>
<dbReference type="InterPro" id="IPR011990">
    <property type="entry name" value="TPR-like_helical_dom_sf"/>
</dbReference>
<feature type="region of interest" description="Disordered" evidence="4">
    <location>
        <begin position="1"/>
        <end position="24"/>
    </location>
</feature>
<evidence type="ECO:0000313" key="7">
    <source>
        <dbReference type="Proteomes" id="UP000004508"/>
    </source>
</evidence>
<comment type="caution">
    <text evidence="6">The sequence shown here is derived from an EMBL/GenBank/DDBJ whole genome shotgun (WGS) entry which is preliminary data.</text>
</comment>
<dbReference type="InterPro" id="IPR000792">
    <property type="entry name" value="Tscrpt_reg_LuxR_C"/>
</dbReference>
<dbReference type="GO" id="GO:0006355">
    <property type="term" value="P:regulation of DNA-templated transcription"/>
    <property type="evidence" value="ECO:0007669"/>
    <property type="project" value="InterPro"/>
</dbReference>
<reference evidence="6 7" key="1">
    <citation type="journal article" date="2011" name="Stand. Genomic Sci.">
        <title>Non-contiguous finished genome sequence and contextual data of the filamentous soil bacterium Ktedonobacter racemifer type strain (SOSP1-21).</title>
        <authorList>
            <person name="Chang Y.J."/>
            <person name="Land M."/>
            <person name="Hauser L."/>
            <person name="Chertkov O."/>
            <person name="Del Rio T.G."/>
            <person name="Nolan M."/>
            <person name="Copeland A."/>
            <person name="Tice H."/>
            <person name="Cheng J.F."/>
            <person name="Lucas S."/>
            <person name="Han C."/>
            <person name="Goodwin L."/>
            <person name="Pitluck S."/>
            <person name="Ivanova N."/>
            <person name="Ovchinikova G."/>
            <person name="Pati A."/>
            <person name="Chen A."/>
            <person name="Palaniappan K."/>
            <person name="Mavromatis K."/>
            <person name="Liolios K."/>
            <person name="Brettin T."/>
            <person name="Fiebig A."/>
            <person name="Rohde M."/>
            <person name="Abt B."/>
            <person name="Goker M."/>
            <person name="Detter J.C."/>
            <person name="Woyke T."/>
            <person name="Bristow J."/>
            <person name="Eisen J.A."/>
            <person name="Markowitz V."/>
            <person name="Hugenholtz P."/>
            <person name="Kyrpides N.C."/>
            <person name="Klenk H.P."/>
            <person name="Lapidus A."/>
        </authorList>
    </citation>
    <scope>NUCLEOTIDE SEQUENCE [LARGE SCALE GENOMIC DNA]</scope>
    <source>
        <strain evidence="7">DSM 44963</strain>
    </source>
</reference>
<name>D6TTL2_KTERA</name>
<dbReference type="eggNOG" id="COG2909">
    <property type="taxonomic scope" value="Bacteria"/>
</dbReference>
<protein>
    <submittedName>
        <fullName evidence="6">ATP-dependent transcriptional regulator, MalT-like, LuxR family</fullName>
    </submittedName>
</protein>
<evidence type="ECO:0000256" key="2">
    <source>
        <dbReference type="ARBA" id="ARBA00023125"/>
    </source>
</evidence>
<dbReference type="STRING" id="485913.Krac_4759"/>
<keyword evidence="3" id="KW-0804">Transcription</keyword>
<dbReference type="AlphaFoldDB" id="D6TTL2"/>
<dbReference type="SUPFAM" id="SSF48452">
    <property type="entry name" value="TPR-like"/>
    <property type="match status" value="1"/>
</dbReference>
<dbReference type="InParanoid" id="D6TTL2"/>
<dbReference type="InterPro" id="IPR007111">
    <property type="entry name" value="NACHT_NTPase"/>
</dbReference>
<dbReference type="CDD" id="cd06170">
    <property type="entry name" value="LuxR_C_like"/>
    <property type="match status" value="1"/>
</dbReference>
<keyword evidence="7" id="KW-1185">Reference proteome</keyword>
<dbReference type="InterPro" id="IPR027417">
    <property type="entry name" value="P-loop_NTPase"/>
</dbReference>
<dbReference type="SMART" id="SM00421">
    <property type="entry name" value="HTH_LUXR"/>
    <property type="match status" value="1"/>
</dbReference>
<dbReference type="PANTHER" id="PTHR44688">
    <property type="entry name" value="DNA-BINDING TRANSCRIPTIONAL ACTIVATOR DEVR_DOSR"/>
    <property type="match status" value="1"/>
</dbReference>
<dbReference type="RefSeq" id="WP_007914721.1">
    <property type="nucleotide sequence ID" value="NZ_ADVG01000003.1"/>
</dbReference>
<dbReference type="PROSITE" id="PS00622">
    <property type="entry name" value="HTH_LUXR_1"/>
    <property type="match status" value="1"/>
</dbReference>
<dbReference type="Pfam" id="PF00196">
    <property type="entry name" value="GerE"/>
    <property type="match status" value="1"/>
</dbReference>
<accession>D6TTL2</accession>
<gene>
    <name evidence="6" type="ORF">Krac_4759</name>
</gene>